<dbReference type="Proteomes" id="UP000192997">
    <property type="component" value="Unassembled WGS sequence"/>
</dbReference>
<gene>
    <name evidence="6" type="ORF">B7O87_00010</name>
</gene>
<feature type="domain" description="N-acetyltransferase" evidence="5">
    <location>
        <begin position="7"/>
        <end position="152"/>
    </location>
</feature>
<keyword evidence="4" id="KW-0012">Acyltransferase</keyword>
<dbReference type="AlphaFoldDB" id="A0A1X4GJV9"/>
<dbReference type="NCBIfam" id="TIGR01575">
    <property type="entry name" value="rimI"/>
    <property type="match status" value="1"/>
</dbReference>
<proteinExistence type="inferred from homology"/>
<dbReference type="InterPro" id="IPR050680">
    <property type="entry name" value="YpeA/RimI_acetyltransf"/>
</dbReference>
<name>A0A1X4GJV9_9CYAN</name>
<reference evidence="7" key="1">
    <citation type="submission" date="2017-04" db="EMBL/GenBank/DDBJ databases">
        <authorList>
            <person name="Abreu V.A."/>
            <person name="Popin R.V."/>
            <person name="Rigonato J."/>
            <person name="Andreote A.P."/>
            <person name="Schaker P.C."/>
            <person name="Hoff-Risseti C."/>
            <person name="Alvarenga D.O."/>
            <person name="Varani A.M."/>
            <person name="Fiore M.F."/>
        </authorList>
    </citation>
    <scope>NUCLEOTIDE SEQUENCE [LARGE SCALE GENOMIC DNA]</scope>
    <source>
        <strain evidence="7">CENA303</strain>
    </source>
</reference>
<protein>
    <submittedName>
        <fullName evidence="6">Ribosomal-protein-alanine N-acetyltransferase</fullName>
    </submittedName>
</protein>
<dbReference type="RefSeq" id="WP_061546706.1">
    <property type="nucleotide sequence ID" value="NZ_NBYN01000001.1"/>
</dbReference>
<sequence>MVKLSELKIEPVTLEHLTDLLELDQACFDGLWTIEGYRQEIENISSHFLGLFSLIPSHDLLGIGCFWSVLEEAHITILAVHPEYQGQGLGQALLYSLIKDAVDMGLERATLEVRVSNTPAISLYKKFGWKTAGIRPRYYQDNQEDGLILWISQLQHPHFLHTLEKWHVLVQQRLGQFSWLLIQEEN</sequence>
<evidence type="ECO:0000256" key="3">
    <source>
        <dbReference type="ARBA" id="ARBA00022679"/>
    </source>
</evidence>
<dbReference type="InterPro" id="IPR006464">
    <property type="entry name" value="AcTrfase_RimI/Ard1"/>
</dbReference>
<evidence type="ECO:0000256" key="1">
    <source>
        <dbReference type="ARBA" id="ARBA00005395"/>
    </source>
</evidence>
<dbReference type="InterPro" id="IPR016181">
    <property type="entry name" value="Acyl_CoA_acyltransferase"/>
</dbReference>
<dbReference type="PANTHER" id="PTHR43420">
    <property type="entry name" value="ACETYLTRANSFERASE"/>
    <property type="match status" value="1"/>
</dbReference>
<comment type="caution">
    <text evidence="6">The sequence shown here is derived from an EMBL/GenBank/DDBJ whole genome shotgun (WGS) entry which is preliminary data.</text>
</comment>
<keyword evidence="2" id="KW-0963">Cytoplasm</keyword>
<evidence type="ECO:0000313" key="7">
    <source>
        <dbReference type="Proteomes" id="UP000192997"/>
    </source>
</evidence>
<organism evidence="6 7">
    <name type="scientific">Cylindrospermopsis raciborskii CENA303</name>
    <dbReference type="NCBI Taxonomy" id="1170769"/>
    <lineage>
        <taxon>Bacteria</taxon>
        <taxon>Bacillati</taxon>
        <taxon>Cyanobacteriota</taxon>
        <taxon>Cyanophyceae</taxon>
        <taxon>Nostocales</taxon>
        <taxon>Aphanizomenonaceae</taxon>
        <taxon>Cylindrospermopsis</taxon>
    </lineage>
</organism>
<dbReference type="Pfam" id="PF00583">
    <property type="entry name" value="Acetyltransf_1"/>
    <property type="match status" value="1"/>
</dbReference>
<dbReference type="PANTHER" id="PTHR43420:SF44">
    <property type="entry name" value="ACETYLTRANSFERASE YPEA"/>
    <property type="match status" value="1"/>
</dbReference>
<dbReference type="InterPro" id="IPR000182">
    <property type="entry name" value="GNAT_dom"/>
</dbReference>
<evidence type="ECO:0000313" key="6">
    <source>
        <dbReference type="EMBL" id="OSO97472.1"/>
    </source>
</evidence>
<evidence type="ECO:0000259" key="5">
    <source>
        <dbReference type="PROSITE" id="PS51186"/>
    </source>
</evidence>
<dbReference type="Gene3D" id="3.40.630.30">
    <property type="match status" value="1"/>
</dbReference>
<accession>A0A1X4GJV9</accession>
<comment type="similarity">
    <text evidence="1">Belongs to the acetyltransferase family. RimI subfamily.</text>
</comment>
<dbReference type="GO" id="GO:0008080">
    <property type="term" value="F:N-acetyltransferase activity"/>
    <property type="evidence" value="ECO:0007669"/>
    <property type="project" value="InterPro"/>
</dbReference>
<dbReference type="PROSITE" id="PS51186">
    <property type="entry name" value="GNAT"/>
    <property type="match status" value="1"/>
</dbReference>
<keyword evidence="3 6" id="KW-0808">Transferase</keyword>
<dbReference type="EMBL" id="NBYN01000001">
    <property type="protein sequence ID" value="OSO97472.1"/>
    <property type="molecule type" value="Genomic_DNA"/>
</dbReference>
<evidence type="ECO:0000256" key="4">
    <source>
        <dbReference type="ARBA" id="ARBA00023315"/>
    </source>
</evidence>
<evidence type="ECO:0000256" key="2">
    <source>
        <dbReference type="ARBA" id="ARBA00022490"/>
    </source>
</evidence>
<dbReference type="CDD" id="cd04301">
    <property type="entry name" value="NAT_SF"/>
    <property type="match status" value="1"/>
</dbReference>
<dbReference type="SUPFAM" id="SSF55729">
    <property type="entry name" value="Acyl-CoA N-acyltransferases (Nat)"/>
    <property type="match status" value="1"/>
</dbReference>